<dbReference type="AlphaFoldDB" id="E6PJL3"/>
<evidence type="ECO:0000256" key="1">
    <source>
        <dbReference type="SAM" id="MobiDB-lite"/>
    </source>
</evidence>
<reference evidence="3" key="1">
    <citation type="submission" date="2009-10" db="EMBL/GenBank/DDBJ databases">
        <title>Diversity of trophic interactions inside an arsenic-rich microbial ecosystem.</title>
        <authorList>
            <person name="Bertin P.N."/>
            <person name="Heinrich-Salmeron A."/>
            <person name="Pelletier E."/>
            <person name="Goulhen-Chollet F."/>
            <person name="Arsene-Ploetze F."/>
            <person name="Gallien S."/>
            <person name="Calteau A."/>
            <person name="Vallenet D."/>
            <person name="Casiot C."/>
            <person name="Chane-Woon-Ming B."/>
            <person name="Giloteaux L."/>
            <person name="Barakat M."/>
            <person name="Bonnefoy V."/>
            <person name="Bruneel O."/>
            <person name="Chandler M."/>
            <person name="Cleiss J."/>
            <person name="Duran R."/>
            <person name="Elbaz-Poulichet F."/>
            <person name="Fonknechten N."/>
            <person name="Lauga B."/>
            <person name="Mornico D."/>
            <person name="Ortet P."/>
            <person name="Schaeffer C."/>
            <person name="Siguier P."/>
            <person name="Alexander Thil Smith A."/>
            <person name="Van Dorsselaer A."/>
            <person name="Weissenbach J."/>
            <person name="Medigue C."/>
            <person name="Le Paslier D."/>
        </authorList>
    </citation>
    <scope>NUCLEOTIDE SEQUENCE</scope>
</reference>
<dbReference type="PANTHER" id="PTHR43876">
    <property type="entry name" value="UBIQUINONE BIOSYNTHESIS MONOOXYGENASE COQ6, MITOCHONDRIAL"/>
    <property type="match status" value="1"/>
</dbReference>
<organism evidence="3">
    <name type="scientific">mine drainage metagenome</name>
    <dbReference type="NCBI Taxonomy" id="410659"/>
    <lineage>
        <taxon>unclassified sequences</taxon>
        <taxon>metagenomes</taxon>
        <taxon>ecological metagenomes</taxon>
    </lineage>
</organism>
<evidence type="ECO:0000259" key="2">
    <source>
        <dbReference type="Pfam" id="PF01494"/>
    </source>
</evidence>
<evidence type="ECO:0000313" key="3">
    <source>
        <dbReference type="EMBL" id="CBH95111.1"/>
    </source>
</evidence>
<keyword evidence="3" id="KW-0560">Oxidoreductase</keyword>
<gene>
    <name evidence="3" type="primary">ubiH</name>
    <name evidence="3" type="ORF">CARN2_0498</name>
</gene>
<dbReference type="Gene3D" id="3.50.50.60">
    <property type="entry name" value="FAD/NAD(P)-binding domain"/>
    <property type="match status" value="2"/>
</dbReference>
<dbReference type="SUPFAM" id="SSF51905">
    <property type="entry name" value="FAD/NAD(P)-binding domain"/>
    <property type="match status" value="1"/>
</dbReference>
<feature type="compositionally biased region" description="Low complexity" evidence="1">
    <location>
        <begin position="197"/>
        <end position="212"/>
    </location>
</feature>
<comment type="caution">
    <text evidence="3">The sequence shown here is derived from an EMBL/GenBank/DDBJ whole genome shotgun (WGS) entry which is preliminary data.</text>
</comment>
<dbReference type="InterPro" id="IPR036188">
    <property type="entry name" value="FAD/NAD-bd_sf"/>
</dbReference>
<name>E6PJL3_9ZZZZ</name>
<dbReference type="Gene3D" id="3.30.9.10">
    <property type="entry name" value="D-Amino Acid Oxidase, subunit A, domain 2"/>
    <property type="match status" value="1"/>
</dbReference>
<dbReference type="PRINTS" id="PR00420">
    <property type="entry name" value="RNGMNOXGNASE"/>
</dbReference>
<accession>E6PJL3</accession>
<dbReference type="PROSITE" id="PS01304">
    <property type="entry name" value="UBIH"/>
    <property type="match status" value="1"/>
</dbReference>
<protein>
    <submittedName>
        <fullName evidence="3">2-octaprenyl-6-methoxyphenol hydroxylase,FAD/NAD(P)-binding</fullName>
        <ecNumber evidence="3">1.14.13.-</ecNumber>
    </submittedName>
</protein>
<dbReference type="Pfam" id="PF01494">
    <property type="entry name" value="FAD_binding_3"/>
    <property type="match status" value="1"/>
</dbReference>
<sequence>MTAMTQPGPARTSQAAAAGAAPLRIAIIGAGPVGLSVALQLHQLGAALQVAVFDAQPDAAAALADPRVLALSEGSRQLLAAVGAWPEQAATAIRRIHVSQLAPGLAALPRVLLQADDTELPALGYTVRYGELLAALQAAARHAGIHVQYGRAVQAVPDADGGHVHLVHQGAAAMSSQSETGAAIDTPTATLPPRNTADAASPTLAASASQPAPASAAPSYDLAILAEGGAFHTQPARALRRDYGQQALVGRVRCDRPHAGLAVERFTPGGPVALLPRGADYALVWCAPPAGAEAIRQLDAAAQIAALQALLPAVCGRVTALQIAGSYPLGLNAQWRARQGRVVQLGNAAQTLHPVAGQGLNLGLRDAATLARALASPTTAATPTPADLDALLRRYDRNRLPDRAVLLGLTDLLARGFTWQAPGAAALRAASLAAITLLPPLRRHLQNRMVFGWR</sequence>
<dbReference type="InterPro" id="IPR051205">
    <property type="entry name" value="UbiH/COQ6_monooxygenase"/>
</dbReference>
<feature type="region of interest" description="Disordered" evidence="1">
    <location>
        <begin position="175"/>
        <end position="212"/>
    </location>
</feature>
<dbReference type="InterPro" id="IPR018168">
    <property type="entry name" value="Ubi_Hdrlase_CS"/>
</dbReference>
<dbReference type="InterPro" id="IPR002938">
    <property type="entry name" value="FAD-bd"/>
</dbReference>
<dbReference type="GO" id="GO:0071949">
    <property type="term" value="F:FAD binding"/>
    <property type="evidence" value="ECO:0007669"/>
    <property type="project" value="InterPro"/>
</dbReference>
<proteinExistence type="predicted"/>
<dbReference type="GO" id="GO:0016491">
    <property type="term" value="F:oxidoreductase activity"/>
    <property type="evidence" value="ECO:0007669"/>
    <property type="project" value="UniProtKB-KW"/>
</dbReference>
<feature type="domain" description="FAD-binding" evidence="2">
    <location>
        <begin position="322"/>
        <end position="401"/>
    </location>
</feature>
<dbReference type="PANTHER" id="PTHR43876:SF7">
    <property type="entry name" value="UBIQUINONE BIOSYNTHESIS MONOOXYGENASE COQ6, MITOCHONDRIAL"/>
    <property type="match status" value="1"/>
</dbReference>
<dbReference type="EC" id="1.14.13.-" evidence="3"/>
<dbReference type="EMBL" id="CABM01000001">
    <property type="protein sequence ID" value="CBH95111.1"/>
    <property type="molecule type" value="Genomic_DNA"/>
</dbReference>